<dbReference type="InterPro" id="IPR018247">
    <property type="entry name" value="EF_Hand_1_Ca_BS"/>
</dbReference>
<evidence type="ECO:0000256" key="7">
    <source>
        <dbReference type="ARBA" id="ARBA00023277"/>
    </source>
</evidence>
<dbReference type="SMART" id="SM00633">
    <property type="entry name" value="Glyco_10"/>
    <property type="match status" value="1"/>
</dbReference>
<dbReference type="InterPro" id="IPR017853">
    <property type="entry name" value="GH"/>
</dbReference>
<dbReference type="InterPro" id="IPR001000">
    <property type="entry name" value="GH10_dom"/>
</dbReference>
<dbReference type="Proteomes" id="UP000244727">
    <property type="component" value="Chromosome"/>
</dbReference>
<evidence type="ECO:0000256" key="10">
    <source>
        <dbReference type="SAM" id="MobiDB-lite"/>
    </source>
</evidence>
<sequence>MGLDRTPEDVDESEGADIDRRSLLQMTGAAAGASVVGLGATGTAAAWESDAETRIQEHRTGDLEITVEDGSGNTVPDATVEIEQQDHDFTFGTAVNAEFLYRAEQWGDPIEYQGVDGQQKTADEEDMETYRQYTEELFNTIVFENYTKWNIWENDWQNPDETAGNEVADWAVDWANERDMDVRGHVCVWGNVDAYGVPPDVAEAMGMGPNDTDFSHDDFSEADHDPQLIIDRTLGHIERIIDYYGESVMEWEIANEFINVPEMIYAVEGSGFDDSSVDQATAQVLGDWFEKAQEVTDKYDDIGIAVNEYNTLVGRIGKIEDQYEAAIDYLIEDRGIDLDGIGFQSHFGSWDTLTQDRFWQEFERFAGKGAGLRMSEFDMYKGNWSEQEQADFMYRALKIFFSHPAAEQFLVWNFWDPLHWGDDAGQEKDAPFFRADWSEKPALDVWRNLVFDEWWTAETGTADGSGVYSTSAFLGTHDVTVSANGTSATATVEVTDSDGTTSVSVSLDGSSTGDGPSWPNGATDPDGDGLYEDLSGDGTLNFPDVNELFQNTDQSVAQDNSQYYDFDGDGDLDSQDVLALFEMV</sequence>
<evidence type="ECO:0000256" key="1">
    <source>
        <dbReference type="ARBA" id="ARBA00000681"/>
    </source>
</evidence>
<dbReference type="GO" id="GO:0031176">
    <property type="term" value="F:endo-1,4-beta-xylanase activity"/>
    <property type="evidence" value="ECO:0007669"/>
    <property type="project" value="UniProtKB-EC"/>
</dbReference>
<keyword evidence="6" id="KW-0378">Hydrolase</keyword>
<dbReference type="EC" id="3.2.1.8" evidence="3"/>
<dbReference type="SUPFAM" id="SSF51445">
    <property type="entry name" value="(Trans)glycosidases"/>
    <property type="match status" value="1"/>
</dbReference>
<dbReference type="InterPro" id="IPR036439">
    <property type="entry name" value="Dockerin_dom_sf"/>
</dbReference>
<dbReference type="AlphaFoldDB" id="A0A2R4WZI6"/>
<dbReference type="PROSITE" id="PS51318">
    <property type="entry name" value="TAT"/>
    <property type="match status" value="1"/>
</dbReference>
<dbReference type="GO" id="GO:0045493">
    <property type="term" value="P:xylan catabolic process"/>
    <property type="evidence" value="ECO:0007669"/>
    <property type="project" value="UniProtKB-KW"/>
</dbReference>
<keyword evidence="7" id="KW-0119">Carbohydrate metabolism</keyword>
<dbReference type="EMBL" id="CP028858">
    <property type="protein sequence ID" value="AWB26958.1"/>
    <property type="molecule type" value="Genomic_DNA"/>
</dbReference>
<gene>
    <name evidence="12" type="ORF">HARCEL1_04145</name>
</gene>
<keyword evidence="8" id="KW-0326">Glycosidase</keyword>
<evidence type="ECO:0000259" key="11">
    <source>
        <dbReference type="PROSITE" id="PS51760"/>
    </source>
</evidence>
<feature type="domain" description="GH10" evidence="11">
    <location>
        <begin position="121"/>
        <end position="449"/>
    </location>
</feature>
<evidence type="ECO:0000256" key="9">
    <source>
        <dbReference type="ARBA" id="ARBA00023326"/>
    </source>
</evidence>
<evidence type="ECO:0000256" key="4">
    <source>
        <dbReference type="ARBA" id="ARBA00022651"/>
    </source>
</evidence>
<evidence type="ECO:0000256" key="8">
    <source>
        <dbReference type="ARBA" id="ARBA00023295"/>
    </source>
</evidence>
<keyword evidence="13" id="KW-1185">Reference proteome</keyword>
<dbReference type="SUPFAM" id="SSF63446">
    <property type="entry name" value="Type I dockerin domain"/>
    <property type="match status" value="1"/>
</dbReference>
<proteinExistence type="inferred from homology"/>
<organism evidence="12 13">
    <name type="scientific">Halococcoides cellulosivorans</name>
    <dbReference type="NCBI Taxonomy" id="1679096"/>
    <lineage>
        <taxon>Archaea</taxon>
        <taxon>Methanobacteriati</taxon>
        <taxon>Methanobacteriota</taxon>
        <taxon>Stenosarchaea group</taxon>
        <taxon>Halobacteria</taxon>
        <taxon>Halobacteriales</taxon>
        <taxon>Haloarculaceae</taxon>
        <taxon>Halococcoides</taxon>
    </lineage>
</organism>
<dbReference type="KEGG" id="harc:HARCEL1_04145"/>
<evidence type="ECO:0000313" key="13">
    <source>
        <dbReference type="Proteomes" id="UP000244727"/>
    </source>
</evidence>
<dbReference type="PANTHER" id="PTHR31490">
    <property type="entry name" value="GLYCOSYL HYDROLASE"/>
    <property type="match status" value="1"/>
</dbReference>
<reference evidence="12 13" key="1">
    <citation type="submission" date="2018-04" db="EMBL/GenBank/DDBJ databases">
        <title>Halococcoides cellulosivorans gen. nov., sp. nov., an extremely halophilic cellulose-utilizing haloarchaeon from hypersaline lakes.</title>
        <authorList>
            <person name="Sorokin D.Y."/>
            <person name="Toshchakov S.V."/>
            <person name="Samarov N.I."/>
            <person name="Korzhenkov A."/>
            <person name="Kublanov I.V."/>
        </authorList>
    </citation>
    <scope>NUCLEOTIDE SEQUENCE [LARGE SCALE GENOMIC DNA]</scope>
    <source>
        <strain evidence="12 13">HArcel1</strain>
    </source>
</reference>
<evidence type="ECO:0000256" key="6">
    <source>
        <dbReference type="ARBA" id="ARBA00022801"/>
    </source>
</evidence>
<name>A0A2R4WZI6_9EURY</name>
<accession>A0A2R4WZI6</accession>
<keyword evidence="9" id="KW-0624">Polysaccharide degradation</keyword>
<evidence type="ECO:0000313" key="12">
    <source>
        <dbReference type="EMBL" id="AWB26958.1"/>
    </source>
</evidence>
<comment type="similarity">
    <text evidence="2">Belongs to the glycosyl hydrolase 10 (cellulase F) family.</text>
</comment>
<evidence type="ECO:0000256" key="5">
    <source>
        <dbReference type="ARBA" id="ARBA00022729"/>
    </source>
</evidence>
<dbReference type="GeneID" id="36511670"/>
<dbReference type="PROSITE" id="PS00018">
    <property type="entry name" value="EF_HAND_1"/>
    <property type="match status" value="2"/>
</dbReference>
<dbReference type="InterPro" id="IPR044846">
    <property type="entry name" value="GH10"/>
</dbReference>
<feature type="region of interest" description="Disordered" evidence="10">
    <location>
        <begin position="498"/>
        <end position="527"/>
    </location>
</feature>
<comment type="catalytic activity">
    <reaction evidence="1">
        <text>Endohydrolysis of (1-&gt;4)-beta-D-xylosidic linkages in xylans.</text>
        <dbReference type="EC" id="3.2.1.8"/>
    </reaction>
</comment>
<dbReference type="RefSeq" id="WP_108381327.1">
    <property type="nucleotide sequence ID" value="NZ_CP028858.1"/>
</dbReference>
<dbReference type="PRINTS" id="PR00134">
    <property type="entry name" value="GLHYDRLASE10"/>
</dbReference>
<dbReference type="PANTHER" id="PTHR31490:SF88">
    <property type="entry name" value="BETA-XYLANASE"/>
    <property type="match status" value="1"/>
</dbReference>
<keyword evidence="5" id="KW-0732">Signal</keyword>
<dbReference type="Gene3D" id="3.20.20.80">
    <property type="entry name" value="Glycosidases"/>
    <property type="match status" value="1"/>
</dbReference>
<dbReference type="InterPro" id="IPR006311">
    <property type="entry name" value="TAT_signal"/>
</dbReference>
<protein>
    <recommendedName>
        <fullName evidence="3">endo-1,4-beta-xylanase</fullName>
        <ecNumber evidence="3">3.2.1.8</ecNumber>
    </recommendedName>
</protein>
<dbReference type="PROSITE" id="PS51760">
    <property type="entry name" value="GH10_2"/>
    <property type="match status" value="1"/>
</dbReference>
<keyword evidence="4" id="KW-0858">Xylan degradation</keyword>
<dbReference type="Pfam" id="PF00331">
    <property type="entry name" value="Glyco_hydro_10"/>
    <property type="match status" value="1"/>
</dbReference>
<evidence type="ECO:0000256" key="3">
    <source>
        <dbReference type="ARBA" id="ARBA00012590"/>
    </source>
</evidence>
<evidence type="ECO:0000256" key="2">
    <source>
        <dbReference type="ARBA" id="ARBA00007495"/>
    </source>
</evidence>